<reference evidence="12 13" key="1">
    <citation type="submission" date="2018-10" db="EMBL/GenBank/DDBJ databases">
        <title>An updated phylogeny of the Alphaproteobacteria reveals that the parasitic Rickettsiales and Holosporales have independent origins.</title>
        <authorList>
            <person name="Munoz-Gomez S.A."/>
            <person name="Hess S."/>
            <person name="Burger G."/>
            <person name="Lang B.F."/>
            <person name="Susko E."/>
            <person name="Slamovits C.H."/>
            <person name="Roger A.J."/>
        </authorList>
    </citation>
    <scope>NUCLEOTIDE SEQUENCE [LARGE SCALE GENOMIC DNA]</scope>
    <source>
        <strain evidence="12">HOLO01</strain>
    </source>
</reference>
<name>A0A4V2DZP0_9PROT</name>
<dbReference type="GO" id="GO:0005524">
    <property type="term" value="F:ATP binding"/>
    <property type="evidence" value="ECO:0007669"/>
    <property type="project" value="UniProtKB-KW"/>
</dbReference>
<evidence type="ECO:0000256" key="2">
    <source>
        <dbReference type="ARBA" id="ARBA00022801"/>
    </source>
</evidence>
<feature type="compositionally biased region" description="Basic and acidic residues" evidence="8">
    <location>
        <begin position="479"/>
        <end position="489"/>
    </location>
</feature>
<dbReference type="GO" id="GO:0003724">
    <property type="term" value="F:RNA helicase activity"/>
    <property type="evidence" value="ECO:0007669"/>
    <property type="project" value="InterPro"/>
</dbReference>
<evidence type="ECO:0000259" key="10">
    <source>
        <dbReference type="PROSITE" id="PS51194"/>
    </source>
</evidence>
<dbReference type="InterPro" id="IPR027417">
    <property type="entry name" value="P-loop_NTPase"/>
</dbReference>
<dbReference type="InterPro" id="IPR050079">
    <property type="entry name" value="DEAD_box_RNA_helicase"/>
</dbReference>
<evidence type="ECO:0000256" key="7">
    <source>
        <dbReference type="RuleBase" id="RU000492"/>
    </source>
</evidence>
<dbReference type="InterPro" id="IPR014001">
    <property type="entry name" value="Helicase_ATP-bd"/>
</dbReference>
<dbReference type="InterPro" id="IPR000629">
    <property type="entry name" value="RNA-helicase_DEAD-box_CS"/>
</dbReference>
<accession>A0A4V2DZP0</accession>
<dbReference type="CDD" id="cd00268">
    <property type="entry name" value="DEADc"/>
    <property type="match status" value="1"/>
</dbReference>
<keyword evidence="13" id="KW-1185">Reference proteome</keyword>
<keyword evidence="1 7" id="KW-0547">Nucleotide-binding</keyword>
<feature type="domain" description="Helicase C-terminal" evidence="10">
    <location>
        <begin position="227"/>
        <end position="374"/>
    </location>
</feature>
<sequence length="497" mass="54734">MTTFETLNLPTALVEALKNINITAPTPIQARAIPIGLEGKDILASAQTGTGKTLAYALPMITKLLNEPESAALILVPTRELAVQVRASLALLLSKAMPLKMAVLIGGEPMMKQFMQLRARPRIIIGTPGRINDHLARNSVNLKETNFVVIDEADRMLDMGFGVQLDKIVTYLPKVRQTVMFSATLLPAIIKVADKYLKSPTSIKENPEASAAPKIKQEIIHTSAADKFGHLLHELNQRDGSVIVFVKTKRGADHLADKLRQKDQSADAIHGDLRQRQRDRVIHNTRENRNRILVATDIAARGLDIPQIRHVINYDLPHCAEDYIHRIGRTARAGMEGNALCLISPEDNKYWKAIDRLMNPGQQPERQSYSTRPANRPSNGGERSERRSGGGGDRSYSERRPSGDRPGGERRPSGDRPYGDRPSGERSGGERSGGGFQGPRKPFKGRAGDGPQKPEGTWQKKAPGEASSFKGKPAAKKPFKSDAAKPDRSKFKRTGFR</sequence>
<evidence type="ECO:0000256" key="5">
    <source>
        <dbReference type="ARBA" id="ARBA00038437"/>
    </source>
</evidence>
<dbReference type="SUPFAM" id="SSF52540">
    <property type="entry name" value="P-loop containing nucleoside triphosphate hydrolases"/>
    <property type="match status" value="1"/>
</dbReference>
<keyword evidence="3 7" id="KW-0347">Helicase</keyword>
<feature type="compositionally biased region" description="Polar residues" evidence="8">
    <location>
        <begin position="360"/>
        <end position="378"/>
    </location>
</feature>
<comment type="caution">
    <text evidence="12">The sequence shown here is derived from an EMBL/GenBank/DDBJ whole genome shotgun (WGS) entry which is preliminary data.</text>
</comment>
<dbReference type="AlphaFoldDB" id="A0A4V2DZP0"/>
<feature type="compositionally biased region" description="Basic and acidic residues" evidence="8">
    <location>
        <begin position="395"/>
        <end position="429"/>
    </location>
</feature>
<keyword evidence="4 7" id="KW-0067">ATP-binding</keyword>
<dbReference type="RefSeq" id="WP_130154304.1">
    <property type="nucleotide sequence ID" value="NZ_SCFB01000007.1"/>
</dbReference>
<organism evidence="12 13">
    <name type="scientific">Candidatus Finniella inopinata</name>
    <dbReference type="NCBI Taxonomy" id="1696036"/>
    <lineage>
        <taxon>Bacteria</taxon>
        <taxon>Pseudomonadati</taxon>
        <taxon>Pseudomonadota</taxon>
        <taxon>Alphaproteobacteria</taxon>
        <taxon>Holosporales</taxon>
        <taxon>Candidatus Paracaedibacteraceae</taxon>
        <taxon>Candidatus Finniella</taxon>
    </lineage>
</organism>
<dbReference type="Gene3D" id="3.40.50.300">
    <property type="entry name" value="P-loop containing nucleotide triphosphate hydrolases"/>
    <property type="match status" value="2"/>
</dbReference>
<dbReference type="Pfam" id="PF00270">
    <property type="entry name" value="DEAD"/>
    <property type="match status" value="1"/>
</dbReference>
<evidence type="ECO:0000256" key="4">
    <source>
        <dbReference type="ARBA" id="ARBA00022840"/>
    </source>
</evidence>
<dbReference type="GO" id="GO:0005829">
    <property type="term" value="C:cytosol"/>
    <property type="evidence" value="ECO:0007669"/>
    <property type="project" value="TreeGrafter"/>
</dbReference>
<dbReference type="OrthoDB" id="9805696at2"/>
<evidence type="ECO:0000256" key="3">
    <source>
        <dbReference type="ARBA" id="ARBA00022806"/>
    </source>
</evidence>
<dbReference type="GO" id="GO:0003676">
    <property type="term" value="F:nucleic acid binding"/>
    <property type="evidence" value="ECO:0007669"/>
    <property type="project" value="InterPro"/>
</dbReference>
<dbReference type="PROSITE" id="PS51194">
    <property type="entry name" value="HELICASE_CTER"/>
    <property type="match status" value="1"/>
</dbReference>
<gene>
    <name evidence="12" type="ORF">EQU50_06400</name>
</gene>
<feature type="domain" description="DEAD-box RNA helicase Q" evidence="11">
    <location>
        <begin position="2"/>
        <end position="30"/>
    </location>
</feature>
<protein>
    <submittedName>
        <fullName evidence="12">DEAD/DEAH box helicase</fullName>
    </submittedName>
</protein>
<dbReference type="InterPro" id="IPR011545">
    <property type="entry name" value="DEAD/DEAH_box_helicase_dom"/>
</dbReference>
<dbReference type="PROSITE" id="PS51192">
    <property type="entry name" value="HELICASE_ATP_BIND_1"/>
    <property type="match status" value="1"/>
</dbReference>
<dbReference type="CDD" id="cd18787">
    <property type="entry name" value="SF2_C_DEAD"/>
    <property type="match status" value="1"/>
</dbReference>
<evidence type="ECO:0000313" key="13">
    <source>
        <dbReference type="Proteomes" id="UP000293550"/>
    </source>
</evidence>
<dbReference type="InterPro" id="IPR001650">
    <property type="entry name" value="Helicase_C-like"/>
</dbReference>
<dbReference type="PANTHER" id="PTHR47959">
    <property type="entry name" value="ATP-DEPENDENT RNA HELICASE RHLE-RELATED"/>
    <property type="match status" value="1"/>
</dbReference>
<evidence type="ECO:0000313" key="12">
    <source>
        <dbReference type="EMBL" id="RZI45727.1"/>
    </source>
</evidence>
<feature type="short sequence motif" description="Q motif" evidence="6">
    <location>
        <begin position="2"/>
        <end position="30"/>
    </location>
</feature>
<dbReference type="InterPro" id="IPR014014">
    <property type="entry name" value="RNA_helicase_DEAD_Q_motif"/>
</dbReference>
<dbReference type="EMBL" id="SCFB01000007">
    <property type="protein sequence ID" value="RZI45727.1"/>
    <property type="molecule type" value="Genomic_DNA"/>
</dbReference>
<evidence type="ECO:0000256" key="8">
    <source>
        <dbReference type="SAM" id="MobiDB-lite"/>
    </source>
</evidence>
<dbReference type="PANTHER" id="PTHR47959:SF1">
    <property type="entry name" value="ATP-DEPENDENT RNA HELICASE DBPA"/>
    <property type="match status" value="1"/>
</dbReference>
<dbReference type="Proteomes" id="UP000293550">
    <property type="component" value="Unassembled WGS sequence"/>
</dbReference>
<evidence type="ECO:0000256" key="1">
    <source>
        <dbReference type="ARBA" id="ARBA00022741"/>
    </source>
</evidence>
<dbReference type="SMART" id="SM00487">
    <property type="entry name" value="DEXDc"/>
    <property type="match status" value="1"/>
</dbReference>
<proteinExistence type="inferred from homology"/>
<evidence type="ECO:0000259" key="11">
    <source>
        <dbReference type="PROSITE" id="PS51195"/>
    </source>
</evidence>
<dbReference type="Pfam" id="PF00271">
    <property type="entry name" value="Helicase_C"/>
    <property type="match status" value="1"/>
</dbReference>
<evidence type="ECO:0000259" key="9">
    <source>
        <dbReference type="PROSITE" id="PS51192"/>
    </source>
</evidence>
<comment type="similarity">
    <text evidence="5 7">Belongs to the DEAD box helicase family.</text>
</comment>
<dbReference type="InterPro" id="IPR044742">
    <property type="entry name" value="DEAD/DEAH_RhlB"/>
</dbReference>
<keyword evidence="2 7" id="KW-0378">Hydrolase</keyword>
<feature type="region of interest" description="Disordered" evidence="8">
    <location>
        <begin position="360"/>
        <end position="497"/>
    </location>
</feature>
<dbReference type="SMART" id="SM00490">
    <property type="entry name" value="HELICc"/>
    <property type="match status" value="1"/>
</dbReference>
<dbReference type="PROSITE" id="PS00039">
    <property type="entry name" value="DEAD_ATP_HELICASE"/>
    <property type="match status" value="1"/>
</dbReference>
<evidence type="ECO:0000256" key="6">
    <source>
        <dbReference type="PROSITE-ProRule" id="PRU00552"/>
    </source>
</evidence>
<dbReference type="PROSITE" id="PS51195">
    <property type="entry name" value="Q_MOTIF"/>
    <property type="match status" value="1"/>
</dbReference>
<dbReference type="GO" id="GO:0016787">
    <property type="term" value="F:hydrolase activity"/>
    <property type="evidence" value="ECO:0007669"/>
    <property type="project" value="UniProtKB-KW"/>
</dbReference>
<feature type="domain" description="Helicase ATP-binding" evidence="9">
    <location>
        <begin position="33"/>
        <end position="203"/>
    </location>
</feature>